<sequence length="174" mass="20128">MGKLSKLGFLINPNGNMPKGDIKSKNIEFDFLGLLIETKDGEENTFNGAIKLDEGSIYVEKRSRLNGKVKDSFDIDYDDINQDDIQRIADNRIQFNLADKNLLLKTLDDDMLNNFEYKLINKLTTGSFEIEEKSQLKEAILNIPEEIRKYHDLYKDGIITEEEFENKKKELLNS</sequence>
<dbReference type="AlphaFoldDB" id="A0A1I4HGY8"/>
<name>A0A1I4HGY8_METOL</name>
<evidence type="ECO:0000313" key="3">
    <source>
        <dbReference type="Proteomes" id="UP000183442"/>
    </source>
</evidence>
<dbReference type="Proteomes" id="UP000183442">
    <property type="component" value="Unassembled WGS sequence"/>
</dbReference>
<organism evidence="2 3">
    <name type="scientific">Methanobrevibacter olleyae</name>
    <dbReference type="NCBI Taxonomy" id="294671"/>
    <lineage>
        <taxon>Archaea</taxon>
        <taxon>Methanobacteriati</taxon>
        <taxon>Methanobacteriota</taxon>
        <taxon>Methanomada group</taxon>
        <taxon>Methanobacteria</taxon>
        <taxon>Methanobacteriales</taxon>
        <taxon>Methanobacteriaceae</taxon>
        <taxon>Methanobrevibacter</taxon>
    </lineage>
</organism>
<evidence type="ECO:0000313" key="2">
    <source>
        <dbReference type="EMBL" id="SFL40791.1"/>
    </source>
</evidence>
<dbReference type="Pfam" id="PF09851">
    <property type="entry name" value="SHOCT"/>
    <property type="match status" value="1"/>
</dbReference>
<accession>A0A1I4HGY8</accession>
<gene>
    <name evidence="2" type="ORF">SAMN02910297_00814</name>
</gene>
<dbReference type="EMBL" id="FOTL01000009">
    <property type="protein sequence ID" value="SFL40791.1"/>
    <property type="molecule type" value="Genomic_DNA"/>
</dbReference>
<protein>
    <submittedName>
        <fullName evidence="2">Short C-terminal domain-containing protein</fullName>
    </submittedName>
</protein>
<dbReference type="InterPro" id="IPR018649">
    <property type="entry name" value="SHOCT"/>
</dbReference>
<feature type="domain" description="SHOCT" evidence="1">
    <location>
        <begin position="145"/>
        <end position="172"/>
    </location>
</feature>
<proteinExistence type="predicted"/>
<reference evidence="3" key="1">
    <citation type="submission" date="2016-10" db="EMBL/GenBank/DDBJ databases">
        <authorList>
            <person name="Varghese N."/>
        </authorList>
    </citation>
    <scope>NUCLEOTIDE SEQUENCE [LARGE SCALE GENOMIC DNA]</scope>
    <source>
        <strain evidence="3">DSM 16632</strain>
    </source>
</reference>
<dbReference type="RefSeq" id="WP_074798318.1">
    <property type="nucleotide sequence ID" value="NZ_FOTL01000009.1"/>
</dbReference>
<evidence type="ECO:0000259" key="1">
    <source>
        <dbReference type="Pfam" id="PF09851"/>
    </source>
</evidence>